<dbReference type="PROSITE" id="PS51192">
    <property type="entry name" value="HELICASE_ATP_BIND_1"/>
    <property type="match status" value="1"/>
</dbReference>
<feature type="compositionally biased region" description="Acidic residues" evidence="4">
    <location>
        <begin position="142"/>
        <end position="156"/>
    </location>
</feature>
<feature type="region of interest" description="Disordered" evidence="4">
    <location>
        <begin position="901"/>
        <end position="923"/>
    </location>
</feature>
<gene>
    <name evidence="7" type="ORF">LTR36_006025</name>
</gene>
<dbReference type="InterPro" id="IPR049730">
    <property type="entry name" value="SNF2/RAD54-like_C"/>
</dbReference>
<dbReference type="PROSITE" id="PS51194">
    <property type="entry name" value="HELICASE_CTER"/>
    <property type="match status" value="1"/>
</dbReference>
<dbReference type="SMART" id="SM00487">
    <property type="entry name" value="DEXDc"/>
    <property type="match status" value="1"/>
</dbReference>
<name>A0AAV9JEX6_9PEZI</name>
<evidence type="ECO:0000313" key="8">
    <source>
        <dbReference type="Proteomes" id="UP001324427"/>
    </source>
</evidence>
<dbReference type="InterPro" id="IPR027417">
    <property type="entry name" value="P-loop_NTPase"/>
</dbReference>
<dbReference type="Proteomes" id="UP001324427">
    <property type="component" value="Unassembled WGS sequence"/>
</dbReference>
<evidence type="ECO:0000256" key="3">
    <source>
        <dbReference type="ARBA" id="ARBA00022840"/>
    </source>
</evidence>
<dbReference type="GO" id="GO:0008094">
    <property type="term" value="F:ATP-dependent activity, acting on DNA"/>
    <property type="evidence" value="ECO:0007669"/>
    <property type="project" value="TreeGrafter"/>
</dbReference>
<dbReference type="Gene3D" id="3.40.50.10810">
    <property type="entry name" value="Tandem AAA-ATPase domain"/>
    <property type="match status" value="2"/>
</dbReference>
<evidence type="ECO:0000256" key="4">
    <source>
        <dbReference type="SAM" id="MobiDB-lite"/>
    </source>
</evidence>
<accession>A0AAV9JEX6</accession>
<dbReference type="InterPro" id="IPR014001">
    <property type="entry name" value="Helicase_ATP-bd"/>
</dbReference>
<keyword evidence="2" id="KW-0378">Hydrolase</keyword>
<dbReference type="GO" id="GO:0005634">
    <property type="term" value="C:nucleus"/>
    <property type="evidence" value="ECO:0007669"/>
    <property type="project" value="TreeGrafter"/>
</dbReference>
<feature type="domain" description="Helicase C-terminal" evidence="6">
    <location>
        <begin position="706"/>
        <end position="871"/>
    </location>
</feature>
<evidence type="ECO:0000313" key="7">
    <source>
        <dbReference type="EMBL" id="KAK4543027.1"/>
    </source>
</evidence>
<feature type="domain" description="Helicase ATP-binding" evidence="5">
    <location>
        <begin position="264"/>
        <end position="472"/>
    </location>
</feature>
<keyword evidence="8" id="KW-1185">Reference proteome</keyword>
<dbReference type="CDD" id="cd18793">
    <property type="entry name" value="SF2_C_SNF"/>
    <property type="match status" value="1"/>
</dbReference>
<keyword evidence="3" id="KW-0067">ATP-binding</keyword>
<dbReference type="Gene3D" id="3.40.50.300">
    <property type="entry name" value="P-loop containing nucleotide triphosphate hydrolases"/>
    <property type="match status" value="1"/>
</dbReference>
<dbReference type="PANTHER" id="PTHR45626:SF22">
    <property type="entry name" value="DNA REPAIR PROTEIN RAD5"/>
    <property type="match status" value="1"/>
</dbReference>
<dbReference type="SMART" id="SM00490">
    <property type="entry name" value="HELICc"/>
    <property type="match status" value="1"/>
</dbReference>
<dbReference type="Pfam" id="PF00176">
    <property type="entry name" value="SNF2-rel_dom"/>
    <property type="match status" value="1"/>
</dbReference>
<sequence length="923" mass="103645">MASEEESIPVPTDSLRRTLTFEEEEKFAREDCSVKRMVLLLSAEERSQDHASTSSPLAPGWRRMADTFDACSVLKIGWLDNARRRDNEQGNAIRQENWDFEGEEDFAIRLSADMATANLEDDRPANQDPTTAAGLRKRKAEDDGEGCSESESEADEDVIAAATRRLRLSRQIRGSAPVLTQSADMPQDPNLTDAPHGAVLTKSQRKLRKLLRLMHRGATKALGDPTKSTAHALNKAELVAEIEGDSQPSFRLRPHQRDGAGQILHLEANGGMWLLGDAPGLGKTIQVIVVVLKTRAKGRTTLGIAPLGLLDYWQSEFRQRTSLKVLIYRGDAVRNTTPEQLLQYDVVLTNYETVVAQWSPLDTAYTDWQAVQLGEKYKDNKKKVKAADTVSGVKQTVVEQKPLVTDRVNASLFATSFFRIFLDEGHRIKRKETKVSRAVAHLKATRRGCVTGTPFQNDYSDFYGLCRFLLFKPIHEFDFFRQCFLARADKDGISPSAAAELDKDMQVALAACRNAITIRREKGQMFDGEEITGVEEPLYHVINVPLQPAHQALQDQKRDLWDTAYKPVEKEKQALGKTTDLSRRPDILADLTEGILQAINPILAKVGYGDLGAIADDGPTIDELNEDVPQTTVHKRGVNTDAADRGDRGELMQKYRDEQRLPKVESVAEQRKQFIAQVTADGSDRSEMIDSTVGLIRKLIMDEEQRLEQFADPIERKQEQAYGKIIVFCPYLSALDIVKVALQSGGISCYELNGHTDEEGRKHALSRMEELDVHNKPKDFTRASVRPDTVRVLLASTRVAAEGYNLVHACHIILLGPHWNPYVQVQAVSRAHRIGQKRRVHVYELRATHSLHDRVYRVNWSKIRKVTGVMNDAELRRRAPDILGWGLTRLEERVRKKGGELLDAIDAEGASEEEDEDEGEDEE</sequence>
<evidence type="ECO:0000256" key="1">
    <source>
        <dbReference type="ARBA" id="ARBA00022741"/>
    </source>
</evidence>
<dbReference type="InterPro" id="IPR000330">
    <property type="entry name" value="SNF2_N"/>
</dbReference>
<dbReference type="GO" id="GO:0006281">
    <property type="term" value="P:DNA repair"/>
    <property type="evidence" value="ECO:0007669"/>
    <property type="project" value="TreeGrafter"/>
</dbReference>
<keyword evidence="1" id="KW-0547">Nucleotide-binding</keyword>
<evidence type="ECO:0000259" key="5">
    <source>
        <dbReference type="PROSITE" id="PS51192"/>
    </source>
</evidence>
<dbReference type="AlphaFoldDB" id="A0AAV9JEX6"/>
<dbReference type="InterPro" id="IPR038718">
    <property type="entry name" value="SNF2-like_sf"/>
</dbReference>
<reference evidence="7 8" key="1">
    <citation type="submission" date="2021-11" db="EMBL/GenBank/DDBJ databases">
        <title>Black yeast isolated from Biological Soil Crust.</title>
        <authorList>
            <person name="Kurbessoian T."/>
        </authorList>
    </citation>
    <scope>NUCLEOTIDE SEQUENCE [LARGE SCALE GENOMIC DNA]</scope>
    <source>
        <strain evidence="7 8">CCFEE 5522</strain>
    </source>
</reference>
<dbReference type="Pfam" id="PF00271">
    <property type="entry name" value="Helicase_C"/>
    <property type="match status" value="1"/>
</dbReference>
<comment type="caution">
    <text evidence="7">The sequence shown here is derived from an EMBL/GenBank/DDBJ whole genome shotgun (WGS) entry which is preliminary data.</text>
</comment>
<evidence type="ECO:0000256" key="2">
    <source>
        <dbReference type="ARBA" id="ARBA00022801"/>
    </source>
</evidence>
<dbReference type="EMBL" id="JAVFHQ010000036">
    <property type="protein sequence ID" value="KAK4543027.1"/>
    <property type="molecule type" value="Genomic_DNA"/>
</dbReference>
<organism evidence="7 8">
    <name type="scientific">Oleoguttula mirabilis</name>
    <dbReference type="NCBI Taxonomy" id="1507867"/>
    <lineage>
        <taxon>Eukaryota</taxon>
        <taxon>Fungi</taxon>
        <taxon>Dikarya</taxon>
        <taxon>Ascomycota</taxon>
        <taxon>Pezizomycotina</taxon>
        <taxon>Dothideomycetes</taxon>
        <taxon>Dothideomycetidae</taxon>
        <taxon>Mycosphaerellales</taxon>
        <taxon>Teratosphaeriaceae</taxon>
        <taxon>Oleoguttula</taxon>
    </lineage>
</organism>
<dbReference type="InterPro" id="IPR050628">
    <property type="entry name" value="SNF2_RAD54_helicase_TF"/>
</dbReference>
<dbReference type="PANTHER" id="PTHR45626">
    <property type="entry name" value="TRANSCRIPTION TERMINATION FACTOR 2-RELATED"/>
    <property type="match status" value="1"/>
</dbReference>
<proteinExistence type="predicted"/>
<protein>
    <submittedName>
        <fullName evidence="7">Uncharacterized protein</fullName>
    </submittedName>
</protein>
<feature type="compositionally biased region" description="Acidic residues" evidence="4">
    <location>
        <begin position="903"/>
        <end position="923"/>
    </location>
</feature>
<feature type="region of interest" description="Disordered" evidence="4">
    <location>
        <begin position="117"/>
        <end position="156"/>
    </location>
</feature>
<dbReference type="SUPFAM" id="SSF52540">
    <property type="entry name" value="P-loop containing nucleoside triphosphate hydrolases"/>
    <property type="match status" value="2"/>
</dbReference>
<dbReference type="InterPro" id="IPR001650">
    <property type="entry name" value="Helicase_C-like"/>
</dbReference>
<dbReference type="CDD" id="cd18008">
    <property type="entry name" value="DEXDc_SHPRH-like"/>
    <property type="match status" value="1"/>
</dbReference>
<evidence type="ECO:0000259" key="6">
    <source>
        <dbReference type="PROSITE" id="PS51194"/>
    </source>
</evidence>
<dbReference type="GO" id="GO:0005524">
    <property type="term" value="F:ATP binding"/>
    <property type="evidence" value="ECO:0007669"/>
    <property type="project" value="UniProtKB-KW"/>
</dbReference>
<dbReference type="GO" id="GO:0016787">
    <property type="term" value="F:hydrolase activity"/>
    <property type="evidence" value="ECO:0007669"/>
    <property type="project" value="UniProtKB-KW"/>
</dbReference>